<feature type="compositionally biased region" description="Basic and acidic residues" evidence="1">
    <location>
        <begin position="1"/>
        <end position="23"/>
    </location>
</feature>
<feature type="compositionally biased region" description="Basic and acidic residues" evidence="1">
    <location>
        <begin position="30"/>
        <end position="39"/>
    </location>
</feature>
<organism evidence="2 3">
    <name type="scientific">Plectus sambesii</name>
    <dbReference type="NCBI Taxonomy" id="2011161"/>
    <lineage>
        <taxon>Eukaryota</taxon>
        <taxon>Metazoa</taxon>
        <taxon>Ecdysozoa</taxon>
        <taxon>Nematoda</taxon>
        <taxon>Chromadorea</taxon>
        <taxon>Plectida</taxon>
        <taxon>Plectina</taxon>
        <taxon>Plectoidea</taxon>
        <taxon>Plectidae</taxon>
        <taxon>Plectus</taxon>
    </lineage>
</organism>
<accession>A0A914V677</accession>
<sequence length="118" mass="12852">MILHKKDIEANKLAERQRREQESIARQAQKAKEALEKAARRSQHQSRVTRAHFSEPLRLPTQSESSDTHLIVVDDDTPSSSGSGGGSAVVNNDLCAACNSAFSPPTSNASRSQLVDIQ</sequence>
<feature type="compositionally biased region" description="Basic residues" evidence="1">
    <location>
        <begin position="40"/>
        <end position="50"/>
    </location>
</feature>
<protein>
    <submittedName>
        <fullName evidence="3">Uncharacterized protein</fullName>
    </submittedName>
</protein>
<name>A0A914V677_9BILA</name>
<keyword evidence="2" id="KW-1185">Reference proteome</keyword>
<evidence type="ECO:0000256" key="1">
    <source>
        <dbReference type="SAM" id="MobiDB-lite"/>
    </source>
</evidence>
<reference evidence="3" key="1">
    <citation type="submission" date="2022-11" db="UniProtKB">
        <authorList>
            <consortium name="WormBaseParasite"/>
        </authorList>
    </citation>
    <scope>IDENTIFICATION</scope>
</reference>
<evidence type="ECO:0000313" key="2">
    <source>
        <dbReference type="Proteomes" id="UP000887566"/>
    </source>
</evidence>
<dbReference type="AlphaFoldDB" id="A0A914V677"/>
<feature type="region of interest" description="Disordered" evidence="1">
    <location>
        <begin position="1"/>
        <end position="90"/>
    </location>
</feature>
<dbReference type="WBParaSite" id="PSAMB.scaffold1499size37286.g13601.t1">
    <property type="protein sequence ID" value="PSAMB.scaffold1499size37286.g13601.t1"/>
    <property type="gene ID" value="PSAMB.scaffold1499size37286.g13601"/>
</dbReference>
<dbReference type="Proteomes" id="UP000887566">
    <property type="component" value="Unplaced"/>
</dbReference>
<evidence type="ECO:0000313" key="3">
    <source>
        <dbReference type="WBParaSite" id="PSAMB.scaffold1499size37286.g13601.t1"/>
    </source>
</evidence>
<proteinExistence type="predicted"/>